<feature type="domain" description="HTH lysR-type" evidence="5">
    <location>
        <begin position="1"/>
        <end position="58"/>
    </location>
</feature>
<evidence type="ECO:0000256" key="2">
    <source>
        <dbReference type="ARBA" id="ARBA00023015"/>
    </source>
</evidence>
<dbReference type="GO" id="GO:0003677">
    <property type="term" value="F:DNA binding"/>
    <property type="evidence" value="ECO:0007669"/>
    <property type="project" value="UniProtKB-KW"/>
</dbReference>
<dbReference type="PANTHER" id="PTHR30419">
    <property type="entry name" value="HTH-TYPE TRANSCRIPTIONAL REGULATOR YBHD"/>
    <property type="match status" value="1"/>
</dbReference>
<reference evidence="7" key="1">
    <citation type="submission" date="2017-02" db="EMBL/GenBank/DDBJ databases">
        <title>Complete genome sequence of Cupriavidus necator strain NH9, a 3-chlorobenzoate degrader.</title>
        <authorList>
            <person name="Moriuchi R."/>
            <person name="Dohra H."/>
            <person name="Ogawa N."/>
        </authorList>
    </citation>
    <scope>NUCLEOTIDE SEQUENCE [LARGE SCALE GENOMIC DNA]</scope>
    <source>
        <strain evidence="7">NH9</strain>
    </source>
</reference>
<keyword evidence="4" id="KW-0804">Transcription</keyword>
<dbReference type="Gene3D" id="1.10.10.10">
    <property type="entry name" value="Winged helix-like DNA-binding domain superfamily/Winged helix DNA-binding domain"/>
    <property type="match status" value="1"/>
</dbReference>
<dbReference type="InterPro" id="IPR036390">
    <property type="entry name" value="WH_DNA-bd_sf"/>
</dbReference>
<dbReference type="PRINTS" id="PR00039">
    <property type="entry name" value="HTHLYSR"/>
</dbReference>
<dbReference type="InterPro" id="IPR000847">
    <property type="entry name" value="LysR_HTH_N"/>
</dbReference>
<dbReference type="PANTHER" id="PTHR30419:SF8">
    <property type="entry name" value="NITROGEN ASSIMILATION TRANSCRIPTIONAL ACTIVATOR-RELATED"/>
    <property type="match status" value="1"/>
</dbReference>
<evidence type="ECO:0000313" key="6">
    <source>
        <dbReference type="EMBL" id="AQV94019.1"/>
    </source>
</evidence>
<dbReference type="PROSITE" id="PS50931">
    <property type="entry name" value="HTH_LYSR"/>
    <property type="match status" value="1"/>
</dbReference>
<proteinExistence type="inferred from homology"/>
<dbReference type="InterPro" id="IPR050950">
    <property type="entry name" value="HTH-type_LysR_regulators"/>
</dbReference>
<dbReference type="GO" id="GO:0003700">
    <property type="term" value="F:DNA-binding transcription factor activity"/>
    <property type="evidence" value="ECO:0007669"/>
    <property type="project" value="InterPro"/>
</dbReference>
<dbReference type="OrthoDB" id="8673707at2"/>
<organism evidence="6 7">
    <name type="scientific">Cupriavidus necator</name>
    <name type="common">Alcaligenes eutrophus</name>
    <name type="synonym">Ralstonia eutropha</name>
    <dbReference type="NCBI Taxonomy" id="106590"/>
    <lineage>
        <taxon>Bacteria</taxon>
        <taxon>Pseudomonadati</taxon>
        <taxon>Pseudomonadota</taxon>
        <taxon>Betaproteobacteria</taxon>
        <taxon>Burkholderiales</taxon>
        <taxon>Burkholderiaceae</taxon>
        <taxon>Cupriavidus</taxon>
    </lineage>
</organism>
<dbReference type="RefSeq" id="WP_078198528.1">
    <property type="nucleotide sequence ID" value="NZ_CP017757.2"/>
</dbReference>
<dbReference type="GO" id="GO:0005829">
    <property type="term" value="C:cytosol"/>
    <property type="evidence" value="ECO:0007669"/>
    <property type="project" value="TreeGrafter"/>
</dbReference>
<dbReference type="Pfam" id="PF03466">
    <property type="entry name" value="LysR_substrate"/>
    <property type="match status" value="1"/>
</dbReference>
<name>A0A1U9UN61_CUPNE</name>
<accession>A0A1U9UN61</accession>
<dbReference type="KEGG" id="cuh:BJN34_08960"/>
<evidence type="ECO:0000256" key="3">
    <source>
        <dbReference type="ARBA" id="ARBA00023125"/>
    </source>
</evidence>
<evidence type="ECO:0000259" key="5">
    <source>
        <dbReference type="PROSITE" id="PS50931"/>
    </source>
</evidence>
<comment type="similarity">
    <text evidence="1">Belongs to the LysR transcriptional regulatory family.</text>
</comment>
<dbReference type="CDD" id="cd05466">
    <property type="entry name" value="PBP2_LTTR_substrate"/>
    <property type="match status" value="1"/>
</dbReference>
<protein>
    <submittedName>
        <fullName evidence="6">LysR family transcriptional regulator</fullName>
    </submittedName>
</protein>
<evidence type="ECO:0000313" key="7">
    <source>
        <dbReference type="Proteomes" id="UP000189627"/>
    </source>
</evidence>
<keyword evidence="3" id="KW-0238">DNA-binding</keyword>
<dbReference type="Pfam" id="PF00126">
    <property type="entry name" value="HTH_1"/>
    <property type="match status" value="1"/>
</dbReference>
<dbReference type="SUPFAM" id="SSF53850">
    <property type="entry name" value="Periplasmic binding protein-like II"/>
    <property type="match status" value="1"/>
</dbReference>
<dbReference type="InterPro" id="IPR036388">
    <property type="entry name" value="WH-like_DNA-bd_sf"/>
</dbReference>
<keyword evidence="2" id="KW-0805">Transcription regulation</keyword>
<evidence type="ECO:0000256" key="1">
    <source>
        <dbReference type="ARBA" id="ARBA00009437"/>
    </source>
</evidence>
<evidence type="ECO:0000256" key="4">
    <source>
        <dbReference type="ARBA" id="ARBA00023163"/>
    </source>
</evidence>
<dbReference type="SUPFAM" id="SSF46785">
    <property type="entry name" value="Winged helix' DNA-binding domain"/>
    <property type="match status" value="1"/>
</dbReference>
<gene>
    <name evidence="6" type="ORF">BJN34_08960</name>
</gene>
<dbReference type="EMBL" id="CP017757">
    <property type="protein sequence ID" value="AQV94019.1"/>
    <property type="molecule type" value="Genomic_DNA"/>
</dbReference>
<dbReference type="FunFam" id="1.10.10.10:FF:000001">
    <property type="entry name" value="LysR family transcriptional regulator"/>
    <property type="match status" value="1"/>
</dbReference>
<dbReference type="Gene3D" id="3.40.190.10">
    <property type="entry name" value="Periplasmic binding protein-like II"/>
    <property type="match status" value="2"/>
</dbReference>
<dbReference type="InterPro" id="IPR005119">
    <property type="entry name" value="LysR_subst-bd"/>
</dbReference>
<dbReference type="Proteomes" id="UP000189627">
    <property type="component" value="Chromosome 1"/>
</dbReference>
<sequence>MNLRRLEHLIAVAEEGSLAGAARRVHLTQPALTRSLQTLEDEAGMILCDRGPRGVTLTEAGRMVTERARRILFETHCLSRDLMLALHHDIGTVHLGMGPFPAAVLLPKVLLAMQRDWPGIQLRAEVNGPSSLLAALQAEKLDFIVVEHRTIPLTADLEVRLLEPEISGCFVRPGHPLCLGSATVTMLRSASFASVLLPGYGHESFRKLLRCKPGEQIPFQVESNDFHALIHLATQSDVVLVAPKRAVLNELKCGALVQLSGRDIPDMTTQFAIVRLAQRTLSPAAERGVAAVEAAEKCI</sequence>
<dbReference type="AlphaFoldDB" id="A0A1U9UN61"/>